<keyword evidence="7 9" id="KW-0010">Activator</keyword>
<dbReference type="Proteomes" id="UP001154322">
    <property type="component" value="Unassembled WGS sequence"/>
</dbReference>
<evidence type="ECO:0000256" key="6">
    <source>
        <dbReference type="ARBA" id="ARBA00023125"/>
    </source>
</evidence>
<keyword evidence="6 9" id="KW-0238">DNA-binding</keyword>
<dbReference type="InterPro" id="IPR036390">
    <property type="entry name" value="WH_DNA-bd_sf"/>
</dbReference>
<evidence type="ECO:0000259" key="11">
    <source>
        <dbReference type="PROSITE" id="PS50110"/>
    </source>
</evidence>
<evidence type="ECO:0000256" key="7">
    <source>
        <dbReference type="ARBA" id="ARBA00023159"/>
    </source>
</evidence>
<dbReference type="PROSITE" id="PS50110">
    <property type="entry name" value="RESPONSE_REGULATORY"/>
    <property type="match status" value="1"/>
</dbReference>
<dbReference type="EMBL" id="CALYLO010000001">
    <property type="protein sequence ID" value="CAH8244060.1"/>
    <property type="molecule type" value="Genomic_DNA"/>
</dbReference>
<proteinExistence type="predicted"/>
<dbReference type="InterPro" id="IPR011006">
    <property type="entry name" value="CheY-like_superfamily"/>
</dbReference>
<evidence type="ECO:0000256" key="8">
    <source>
        <dbReference type="ARBA" id="ARBA00023163"/>
    </source>
</evidence>
<comment type="caution">
    <text evidence="12">The sequence shown here is derived from an EMBL/GenBank/DDBJ whole genome shotgun (WGS) entry which is preliminary data.</text>
</comment>
<evidence type="ECO:0000256" key="2">
    <source>
        <dbReference type="ARBA" id="ARBA00022490"/>
    </source>
</evidence>
<dbReference type="SUPFAM" id="SSF46785">
    <property type="entry name" value="Winged helix' DNA-binding domain"/>
    <property type="match status" value="1"/>
</dbReference>
<feature type="domain" description="Response regulatory" evidence="11">
    <location>
        <begin position="3"/>
        <end position="119"/>
    </location>
</feature>
<evidence type="ECO:0000256" key="3">
    <source>
        <dbReference type="ARBA" id="ARBA00022553"/>
    </source>
</evidence>
<dbReference type="Pfam" id="PF00072">
    <property type="entry name" value="Response_reg"/>
    <property type="match status" value="1"/>
</dbReference>
<keyword evidence="4 9" id="KW-0902">Two-component regulatory system</keyword>
<evidence type="ECO:0000313" key="12">
    <source>
        <dbReference type="EMBL" id="CAH8244060.1"/>
    </source>
</evidence>
<evidence type="ECO:0000313" key="13">
    <source>
        <dbReference type="Proteomes" id="UP001154322"/>
    </source>
</evidence>
<reference evidence="12" key="1">
    <citation type="submission" date="2022-06" db="EMBL/GenBank/DDBJ databases">
        <authorList>
            <person name="Dietemann V."/>
            <person name="Ory F."/>
            <person name="Dainat B."/>
            <person name="Oberhansli S."/>
        </authorList>
    </citation>
    <scope>NUCLEOTIDE SEQUENCE</scope>
    <source>
        <strain evidence="12">Ena-SAMPLE-TAB-26-04-2022-14:26:32:270-5432</strain>
    </source>
</reference>
<keyword evidence="8 9" id="KW-0804">Transcription</keyword>
<keyword evidence="5 9" id="KW-0805">Transcription regulation</keyword>
<organism evidence="12 13">
    <name type="scientific">Paenibacillus melissococcoides</name>
    <dbReference type="NCBI Taxonomy" id="2912268"/>
    <lineage>
        <taxon>Bacteria</taxon>
        <taxon>Bacillati</taxon>
        <taxon>Bacillota</taxon>
        <taxon>Bacilli</taxon>
        <taxon>Bacillales</taxon>
        <taxon>Paenibacillaceae</taxon>
        <taxon>Paenibacillus</taxon>
    </lineage>
</organism>
<protein>
    <recommendedName>
        <fullName evidence="9">Transcriptional regulatory protein</fullName>
    </recommendedName>
</protein>
<dbReference type="InterPro" id="IPR024187">
    <property type="entry name" value="Sig_transdc_resp-reg_cit/mal"/>
</dbReference>
<dbReference type="CDD" id="cd19925">
    <property type="entry name" value="REC_citrate_TCS"/>
    <property type="match status" value="1"/>
</dbReference>
<dbReference type="InterPro" id="IPR051271">
    <property type="entry name" value="2C-system_Tx_regulators"/>
</dbReference>
<dbReference type="PANTHER" id="PTHR45526">
    <property type="entry name" value="TRANSCRIPTIONAL REGULATORY PROTEIN DPIA"/>
    <property type="match status" value="1"/>
</dbReference>
<gene>
    <name evidence="12" type="ORF">WJ0W_001299</name>
</gene>
<sequence length="244" mass="27486">MIQVLIIEDDPMVAKFNGMYVDKVPGFALAGTAAGIEAGWEILQSGKIDLILLDVYMANKNGLEVLVNARKANLAVDVIVVSSANDRASVQTALRYGAVDYLIKPFDFERFREALMRYKYRCVHMRKEVIQQEEVDALFHQGGGNKGWTGESLPKGITKETFLRVLRGINKLEGWFSTAELAELTGISRVSLRKYLRFLEENNTLLSDVSYQGCGRPLQQYRLSAEGLDYVLSILQKEEKVRVE</sequence>
<accession>A0ABN8U368</accession>
<evidence type="ECO:0000256" key="10">
    <source>
        <dbReference type="PROSITE-ProRule" id="PRU00169"/>
    </source>
</evidence>
<dbReference type="SUPFAM" id="SSF52172">
    <property type="entry name" value="CheY-like"/>
    <property type="match status" value="1"/>
</dbReference>
<dbReference type="SMART" id="SM00448">
    <property type="entry name" value="REC"/>
    <property type="match status" value="1"/>
</dbReference>
<keyword evidence="3 10" id="KW-0597">Phosphoprotein</keyword>
<dbReference type="InterPro" id="IPR001789">
    <property type="entry name" value="Sig_transdc_resp-reg_receiver"/>
</dbReference>
<evidence type="ECO:0000256" key="5">
    <source>
        <dbReference type="ARBA" id="ARBA00023015"/>
    </source>
</evidence>
<dbReference type="Gene3D" id="3.40.50.2300">
    <property type="match status" value="1"/>
</dbReference>
<name>A0ABN8U368_9BACL</name>
<evidence type="ECO:0000256" key="1">
    <source>
        <dbReference type="ARBA" id="ARBA00004496"/>
    </source>
</evidence>
<dbReference type="PIRSF" id="PIRSF006171">
    <property type="entry name" value="RR_citrat_malat"/>
    <property type="match status" value="1"/>
</dbReference>
<evidence type="ECO:0000256" key="9">
    <source>
        <dbReference type="PIRNR" id="PIRNR006171"/>
    </source>
</evidence>
<comment type="subcellular location">
    <subcellularLocation>
        <location evidence="1 9">Cytoplasm</location>
    </subcellularLocation>
</comment>
<feature type="modified residue" description="4-aspartylphosphate" evidence="10">
    <location>
        <position position="54"/>
    </location>
</feature>
<dbReference type="PANTHER" id="PTHR45526:SF1">
    <property type="entry name" value="TRANSCRIPTIONAL REGULATORY PROTEIN DCUR-RELATED"/>
    <property type="match status" value="1"/>
</dbReference>
<keyword evidence="13" id="KW-1185">Reference proteome</keyword>
<evidence type="ECO:0000256" key="4">
    <source>
        <dbReference type="ARBA" id="ARBA00023012"/>
    </source>
</evidence>
<keyword evidence="2 9" id="KW-0963">Cytoplasm</keyword>